<evidence type="ECO:0000256" key="1">
    <source>
        <dbReference type="ARBA" id="ARBA00002962"/>
    </source>
</evidence>
<dbReference type="InterPro" id="IPR011990">
    <property type="entry name" value="TPR-like_helical_dom_sf"/>
</dbReference>
<dbReference type="GO" id="GO:0005886">
    <property type="term" value="C:plasma membrane"/>
    <property type="evidence" value="ECO:0007669"/>
    <property type="project" value="UniProtKB-SubCell"/>
</dbReference>
<keyword evidence="13" id="KW-1185">Reference proteome</keyword>
<evidence type="ECO:0000256" key="9">
    <source>
        <dbReference type="ARBA" id="ARBA00023244"/>
    </source>
</evidence>
<dbReference type="RefSeq" id="WP_198569677.1">
    <property type="nucleotide sequence ID" value="NZ_CP066167.1"/>
</dbReference>
<dbReference type="InterPro" id="IPR010817">
    <property type="entry name" value="HemY_N"/>
</dbReference>
<keyword evidence="7 10" id="KW-1133">Transmembrane helix</keyword>
<feature type="transmembrane region" description="Helical" evidence="10">
    <location>
        <begin position="42"/>
        <end position="62"/>
    </location>
</feature>
<evidence type="ECO:0000313" key="13">
    <source>
        <dbReference type="Proteomes" id="UP000596063"/>
    </source>
</evidence>
<keyword evidence="6 10" id="KW-0812">Transmembrane</keyword>
<evidence type="ECO:0000256" key="8">
    <source>
        <dbReference type="ARBA" id="ARBA00023136"/>
    </source>
</evidence>
<keyword evidence="9" id="KW-0627">Porphyrin biosynthesis</keyword>
<evidence type="ECO:0000256" key="3">
    <source>
        <dbReference type="ARBA" id="ARBA00004744"/>
    </source>
</evidence>
<dbReference type="Gene3D" id="1.25.40.10">
    <property type="entry name" value="Tetratricopeptide repeat domain"/>
    <property type="match status" value="2"/>
</dbReference>
<evidence type="ECO:0000256" key="6">
    <source>
        <dbReference type="ARBA" id="ARBA00022692"/>
    </source>
</evidence>
<feature type="domain" description="HemY N-terminal" evidence="11">
    <location>
        <begin position="26"/>
        <end position="132"/>
    </location>
</feature>
<keyword evidence="4" id="KW-1003">Cell membrane</keyword>
<gene>
    <name evidence="12" type="ORF">I6N98_17860</name>
</gene>
<dbReference type="InterPro" id="IPR005254">
    <property type="entry name" value="Heme_biosyn_assoc_TPR_pro"/>
</dbReference>
<keyword evidence="5" id="KW-0997">Cell inner membrane</keyword>
<evidence type="ECO:0000259" key="11">
    <source>
        <dbReference type="Pfam" id="PF07219"/>
    </source>
</evidence>
<evidence type="ECO:0000256" key="5">
    <source>
        <dbReference type="ARBA" id="ARBA00022519"/>
    </source>
</evidence>
<dbReference type="UniPathway" id="UPA00252"/>
<evidence type="ECO:0000256" key="2">
    <source>
        <dbReference type="ARBA" id="ARBA00004429"/>
    </source>
</evidence>
<dbReference type="GO" id="GO:0042168">
    <property type="term" value="P:heme metabolic process"/>
    <property type="evidence" value="ECO:0007669"/>
    <property type="project" value="InterPro"/>
</dbReference>
<keyword evidence="8 10" id="KW-0472">Membrane</keyword>
<dbReference type="Proteomes" id="UP000596063">
    <property type="component" value="Chromosome"/>
</dbReference>
<accession>A0A7T4R0R7</accession>
<comment type="subcellular location">
    <subcellularLocation>
        <location evidence="2">Cell inner membrane</location>
        <topology evidence="2">Multi-pass membrane protein</topology>
    </subcellularLocation>
</comment>
<dbReference type="KEGG" id="snan:I6N98_17860"/>
<protein>
    <recommendedName>
        <fullName evidence="11">HemY N-terminal domain-containing protein</fullName>
    </recommendedName>
</protein>
<comment type="function">
    <text evidence="1">Involved in a late step of protoheme IX synthesis.</text>
</comment>
<reference evidence="12 13" key="1">
    <citation type="submission" date="2020-12" db="EMBL/GenBank/DDBJ databases">
        <authorList>
            <person name="Shan Y."/>
        </authorList>
    </citation>
    <scope>NUCLEOTIDE SEQUENCE [LARGE SCALE GENOMIC DNA]</scope>
    <source>
        <strain evidence="13">csc3.9</strain>
    </source>
</reference>
<dbReference type="NCBIfam" id="TIGR00540">
    <property type="entry name" value="TPR_hemY_coli"/>
    <property type="match status" value="1"/>
</dbReference>
<evidence type="ECO:0000256" key="4">
    <source>
        <dbReference type="ARBA" id="ARBA00022475"/>
    </source>
</evidence>
<evidence type="ECO:0000256" key="7">
    <source>
        <dbReference type="ARBA" id="ARBA00022989"/>
    </source>
</evidence>
<name>A0A7T4R0R7_9GAMM</name>
<dbReference type="GO" id="GO:0006779">
    <property type="term" value="P:porphyrin-containing compound biosynthetic process"/>
    <property type="evidence" value="ECO:0007669"/>
    <property type="project" value="UniProtKB-KW"/>
</dbReference>
<dbReference type="Pfam" id="PF07219">
    <property type="entry name" value="HemY_N"/>
    <property type="match status" value="1"/>
</dbReference>
<sequence>MRVFVAVLLALAVAAVLAAAIQYDSGYVLIAFGQTTVEMTVWVAVAVQALFVLLVLALFLALRRGSKFSNRLMTLRSTRRAQRDRNKTNRGLIAFIEGKWADARKLLVDAARDSDQPLINYLLAARASHALGDEEGVRRYLGKAEGAAQRADVAVALNQADLQLESGQLESALATLNRVRSRADRYPAVLVLLQKVYLGLQDWTALRGILPELRKHALLDDTRLEELEREALGGELRRLVQQRDPAGVAHWWKRLASPWQVDRQLLLFTAQAYVELQDQPAAEKILAQGLDKHWHAEWVALYGRVAGADVRKQLARAENWHRERGRDATLLVALGRISLRNELWGKARDYFDAARQIESSAEVCFELARLAENMGDEAAARRFVVEALEKQSTALPALPQPSRTAGREGKTP</sequence>
<dbReference type="SUPFAM" id="SSF48452">
    <property type="entry name" value="TPR-like"/>
    <property type="match status" value="1"/>
</dbReference>
<proteinExistence type="predicted"/>
<organism evidence="12 13">
    <name type="scientific">Spongiibacter nanhainus</name>
    <dbReference type="NCBI Taxonomy" id="2794344"/>
    <lineage>
        <taxon>Bacteria</taxon>
        <taxon>Pseudomonadati</taxon>
        <taxon>Pseudomonadota</taxon>
        <taxon>Gammaproteobacteria</taxon>
        <taxon>Cellvibrionales</taxon>
        <taxon>Spongiibacteraceae</taxon>
        <taxon>Spongiibacter</taxon>
    </lineage>
</organism>
<dbReference type="EMBL" id="CP066167">
    <property type="protein sequence ID" value="QQD18179.1"/>
    <property type="molecule type" value="Genomic_DNA"/>
</dbReference>
<comment type="pathway">
    <text evidence="3">Porphyrin-containing compound metabolism; protoheme biosynthesis.</text>
</comment>
<evidence type="ECO:0000256" key="10">
    <source>
        <dbReference type="SAM" id="Phobius"/>
    </source>
</evidence>
<dbReference type="AlphaFoldDB" id="A0A7T4R0R7"/>
<evidence type="ECO:0000313" key="12">
    <source>
        <dbReference type="EMBL" id="QQD18179.1"/>
    </source>
</evidence>